<feature type="compositionally biased region" description="Basic and acidic residues" evidence="1">
    <location>
        <begin position="144"/>
        <end position="164"/>
    </location>
</feature>
<reference evidence="2" key="1">
    <citation type="submission" date="2021-07" db="EMBL/GenBank/DDBJ databases">
        <authorList>
            <person name="Catto M.A."/>
            <person name="Jacobson A."/>
            <person name="Kennedy G."/>
            <person name="Labadie P."/>
            <person name="Hunt B.G."/>
            <person name="Srinivasan R."/>
        </authorList>
    </citation>
    <scope>NUCLEOTIDE SEQUENCE</scope>
    <source>
        <strain evidence="2">PL_HMW_Pooled</strain>
        <tissue evidence="2">Head</tissue>
    </source>
</reference>
<name>A0AAE1HC39_9NEOP</name>
<gene>
    <name evidence="2" type="ORF">KUF71_007909</name>
</gene>
<dbReference type="AlphaFoldDB" id="A0AAE1HC39"/>
<dbReference type="Proteomes" id="UP001219518">
    <property type="component" value="Unassembled WGS sequence"/>
</dbReference>
<feature type="region of interest" description="Disordered" evidence="1">
    <location>
        <begin position="1"/>
        <end position="40"/>
    </location>
</feature>
<protein>
    <submittedName>
        <fullName evidence="2">ATP synthase subunit b</fullName>
    </submittedName>
</protein>
<comment type="caution">
    <text evidence="2">The sequence shown here is derived from an EMBL/GenBank/DDBJ whole genome shotgun (WGS) entry which is preliminary data.</text>
</comment>
<keyword evidence="3" id="KW-1185">Reference proteome</keyword>
<feature type="non-terminal residue" evidence="2">
    <location>
        <position position="244"/>
    </location>
</feature>
<sequence length="244" mass="27881">NTSFPAIIARDESSSKTAKRSKKSKLNELPSNLYDDESVDPSEVKVDKKMTIPNEAIEQVEDKHVYFTARVEGLVLAYYGAKAYKYSVKESSRYFISNNQISAMEKILSHMKWSYSTNFDTNKIRTRIIKYTSQLRTDHRKGKKVETSALRKRDKESRQKKASSESDSDSLNQVKKKHNEKKKASSESDSDSLNQVKKKHNEKKKASSESDSDSLNQVKKKIICPFPPLAQLFQPKAIYTTLPS</sequence>
<accession>A0AAE1HC39</accession>
<reference evidence="2" key="2">
    <citation type="journal article" date="2023" name="BMC Genomics">
        <title>Pest status, molecular evolution, and epigenetic factors derived from the genome assembly of Frankliniella fusca, a thysanopteran phytovirus vector.</title>
        <authorList>
            <person name="Catto M.A."/>
            <person name="Labadie P.E."/>
            <person name="Jacobson A.L."/>
            <person name="Kennedy G.G."/>
            <person name="Srinivasan R."/>
            <person name="Hunt B.G."/>
        </authorList>
    </citation>
    <scope>NUCLEOTIDE SEQUENCE</scope>
    <source>
        <strain evidence="2">PL_HMW_Pooled</strain>
    </source>
</reference>
<evidence type="ECO:0000313" key="3">
    <source>
        <dbReference type="Proteomes" id="UP001219518"/>
    </source>
</evidence>
<evidence type="ECO:0000313" key="2">
    <source>
        <dbReference type="EMBL" id="KAK3918662.1"/>
    </source>
</evidence>
<feature type="region of interest" description="Disordered" evidence="1">
    <location>
        <begin position="135"/>
        <end position="216"/>
    </location>
</feature>
<proteinExistence type="predicted"/>
<dbReference type="EMBL" id="JAHWGI010000960">
    <property type="protein sequence ID" value="KAK3918662.1"/>
    <property type="molecule type" value="Genomic_DNA"/>
</dbReference>
<organism evidence="2 3">
    <name type="scientific">Frankliniella fusca</name>
    <dbReference type="NCBI Taxonomy" id="407009"/>
    <lineage>
        <taxon>Eukaryota</taxon>
        <taxon>Metazoa</taxon>
        <taxon>Ecdysozoa</taxon>
        <taxon>Arthropoda</taxon>
        <taxon>Hexapoda</taxon>
        <taxon>Insecta</taxon>
        <taxon>Pterygota</taxon>
        <taxon>Neoptera</taxon>
        <taxon>Paraneoptera</taxon>
        <taxon>Thysanoptera</taxon>
        <taxon>Terebrantia</taxon>
        <taxon>Thripoidea</taxon>
        <taxon>Thripidae</taxon>
        <taxon>Frankliniella</taxon>
    </lineage>
</organism>
<evidence type="ECO:0000256" key="1">
    <source>
        <dbReference type="SAM" id="MobiDB-lite"/>
    </source>
</evidence>